<feature type="transmembrane region" description="Helical" evidence="6">
    <location>
        <begin position="32"/>
        <end position="51"/>
    </location>
</feature>
<protein>
    <recommendedName>
        <fullName evidence="9">Hydrogenase</fullName>
    </recommendedName>
</protein>
<organism evidence="7 8">
    <name type="scientific">Candidatus Kaiserbacteria bacterium RIFCSPHIGHO2_01_FULL_55_17</name>
    <dbReference type="NCBI Taxonomy" id="1798484"/>
    <lineage>
        <taxon>Bacteria</taxon>
        <taxon>Candidatus Kaiseribacteriota</taxon>
    </lineage>
</organism>
<feature type="transmembrane region" description="Helical" evidence="6">
    <location>
        <begin position="120"/>
        <end position="140"/>
    </location>
</feature>
<keyword evidence="2" id="KW-1003">Cell membrane</keyword>
<evidence type="ECO:0008006" key="9">
    <source>
        <dbReference type="Google" id="ProtNLM"/>
    </source>
</evidence>
<evidence type="ECO:0000313" key="7">
    <source>
        <dbReference type="EMBL" id="OGG57603.1"/>
    </source>
</evidence>
<feature type="transmembrane region" description="Helical" evidence="6">
    <location>
        <begin position="173"/>
        <end position="198"/>
    </location>
</feature>
<proteinExistence type="predicted"/>
<evidence type="ECO:0000256" key="4">
    <source>
        <dbReference type="ARBA" id="ARBA00022989"/>
    </source>
</evidence>
<evidence type="ECO:0000256" key="6">
    <source>
        <dbReference type="SAM" id="Phobius"/>
    </source>
</evidence>
<comment type="subcellular location">
    <subcellularLocation>
        <location evidence="1">Cell membrane</location>
        <topology evidence="1">Multi-pass membrane protein</topology>
    </subcellularLocation>
</comment>
<reference evidence="7 8" key="1">
    <citation type="journal article" date="2016" name="Nat. Commun.">
        <title>Thousands of microbial genomes shed light on interconnected biogeochemical processes in an aquifer system.</title>
        <authorList>
            <person name="Anantharaman K."/>
            <person name="Brown C.T."/>
            <person name="Hug L.A."/>
            <person name="Sharon I."/>
            <person name="Castelle C.J."/>
            <person name="Probst A.J."/>
            <person name="Thomas B.C."/>
            <person name="Singh A."/>
            <person name="Wilkins M.J."/>
            <person name="Karaoz U."/>
            <person name="Brodie E.L."/>
            <person name="Williams K.H."/>
            <person name="Hubbard S.S."/>
            <person name="Banfield J.F."/>
        </authorList>
    </citation>
    <scope>NUCLEOTIDE SEQUENCE [LARGE SCALE GENOMIC DNA]</scope>
</reference>
<dbReference type="GO" id="GO:0005886">
    <property type="term" value="C:plasma membrane"/>
    <property type="evidence" value="ECO:0007669"/>
    <property type="project" value="UniProtKB-SubCell"/>
</dbReference>
<feature type="transmembrane region" description="Helical" evidence="6">
    <location>
        <begin position="90"/>
        <end position="114"/>
    </location>
</feature>
<sequence length="216" mass="23048">MIFGLTTLTFCASLVFLLALGINFMRKNRTLISLYVLQSLAVVLALLSLGLEERSNGLLYAALLTFAVKSVFAPIFLGRLIGKYSIHFSAASYLSTPLTLIALAVITGFSYSIAARLTDGGSTTAIPLLFAAAFSALFLMTNRRGTLSIVIGVLSLENAIVLLATALGTGHTFALEFTVTFDIAVWIAIASAFLGMLYREFGTVDTGRAVSTLIEE</sequence>
<accession>A0A1F6D827</accession>
<dbReference type="PANTHER" id="PTHR38601">
    <property type="entry name" value="HYDROGENASE-4 COMPONENT E"/>
    <property type="match status" value="1"/>
</dbReference>
<keyword evidence="5 6" id="KW-0472">Membrane</keyword>
<evidence type="ECO:0000256" key="1">
    <source>
        <dbReference type="ARBA" id="ARBA00004651"/>
    </source>
</evidence>
<evidence type="ECO:0000256" key="2">
    <source>
        <dbReference type="ARBA" id="ARBA00022475"/>
    </source>
</evidence>
<evidence type="ECO:0000313" key="8">
    <source>
        <dbReference type="Proteomes" id="UP000177958"/>
    </source>
</evidence>
<keyword evidence="4 6" id="KW-1133">Transmembrane helix</keyword>
<dbReference type="EMBL" id="MFKX01000018">
    <property type="protein sequence ID" value="OGG57603.1"/>
    <property type="molecule type" value="Genomic_DNA"/>
</dbReference>
<feature type="transmembrane region" description="Helical" evidence="6">
    <location>
        <begin position="57"/>
        <end position="78"/>
    </location>
</feature>
<dbReference type="AlphaFoldDB" id="A0A1F6D827"/>
<evidence type="ECO:0000256" key="5">
    <source>
        <dbReference type="ARBA" id="ARBA00023136"/>
    </source>
</evidence>
<dbReference type="InterPro" id="IPR038730">
    <property type="entry name" value="HyfE-like"/>
</dbReference>
<feature type="transmembrane region" description="Helical" evidence="6">
    <location>
        <begin position="6"/>
        <end position="25"/>
    </location>
</feature>
<name>A0A1F6D827_9BACT</name>
<dbReference type="PANTHER" id="PTHR38601:SF1">
    <property type="entry name" value="HYDROGENASE-4 COMPONENT E"/>
    <property type="match status" value="1"/>
</dbReference>
<keyword evidence="3 6" id="KW-0812">Transmembrane</keyword>
<evidence type="ECO:0000256" key="3">
    <source>
        <dbReference type="ARBA" id="ARBA00022692"/>
    </source>
</evidence>
<feature type="transmembrane region" description="Helical" evidence="6">
    <location>
        <begin position="147"/>
        <end position="167"/>
    </location>
</feature>
<dbReference type="Proteomes" id="UP000177958">
    <property type="component" value="Unassembled WGS sequence"/>
</dbReference>
<comment type="caution">
    <text evidence="7">The sequence shown here is derived from an EMBL/GenBank/DDBJ whole genome shotgun (WGS) entry which is preliminary data.</text>
</comment>
<gene>
    <name evidence="7" type="ORF">A2853_01910</name>
</gene>